<sequence>MLVQCCGSAPWNPSGRREIPTYLSGLTNREIAEHRYLGVATVKTHVSRLLTKPGARDRVQPVIAAYERGLVVGGLD</sequence>
<accession>A0ABW2K9U5</accession>
<feature type="domain" description="HTH luxR-type" evidence="1">
    <location>
        <begin position="10"/>
        <end position="65"/>
    </location>
</feature>
<dbReference type="RefSeq" id="WP_379867964.1">
    <property type="nucleotide sequence ID" value="NZ_JBHTBH010000001.1"/>
</dbReference>
<evidence type="ECO:0000313" key="3">
    <source>
        <dbReference type="Proteomes" id="UP001596540"/>
    </source>
</evidence>
<comment type="caution">
    <text evidence="2">The sequence shown here is derived from an EMBL/GenBank/DDBJ whole genome shotgun (WGS) entry which is preliminary data.</text>
</comment>
<dbReference type="SUPFAM" id="SSF46894">
    <property type="entry name" value="C-terminal effector domain of the bipartite response regulators"/>
    <property type="match status" value="1"/>
</dbReference>
<evidence type="ECO:0000313" key="2">
    <source>
        <dbReference type="EMBL" id="MFC7326180.1"/>
    </source>
</evidence>
<dbReference type="InterPro" id="IPR000792">
    <property type="entry name" value="Tscrpt_reg_LuxR_C"/>
</dbReference>
<organism evidence="2 3">
    <name type="scientific">Marinactinospora rubrisoli</name>
    <dbReference type="NCBI Taxonomy" id="2715399"/>
    <lineage>
        <taxon>Bacteria</taxon>
        <taxon>Bacillati</taxon>
        <taxon>Actinomycetota</taxon>
        <taxon>Actinomycetes</taxon>
        <taxon>Streptosporangiales</taxon>
        <taxon>Nocardiopsidaceae</taxon>
        <taxon>Marinactinospora</taxon>
    </lineage>
</organism>
<dbReference type="Gene3D" id="1.10.10.10">
    <property type="entry name" value="Winged helix-like DNA-binding domain superfamily/Winged helix DNA-binding domain"/>
    <property type="match status" value="1"/>
</dbReference>
<dbReference type="Proteomes" id="UP001596540">
    <property type="component" value="Unassembled WGS sequence"/>
</dbReference>
<reference evidence="3" key="1">
    <citation type="journal article" date="2019" name="Int. J. Syst. Evol. Microbiol.">
        <title>The Global Catalogue of Microorganisms (GCM) 10K type strain sequencing project: providing services to taxonomists for standard genome sequencing and annotation.</title>
        <authorList>
            <consortium name="The Broad Institute Genomics Platform"/>
            <consortium name="The Broad Institute Genome Sequencing Center for Infectious Disease"/>
            <person name="Wu L."/>
            <person name="Ma J."/>
        </authorList>
    </citation>
    <scope>NUCLEOTIDE SEQUENCE [LARGE SCALE GENOMIC DNA]</scope>
    <source>
        <strain evidence="3">CGMCC 4.7382</strain>
    </source>
</reference>
<gene>
    <name evidence="2" type="ORF">ACFQRF_00375</name>
</gene>
<dbReference type="SMART" id="SM00421">
    <property type="entry name" value="HTH_LUXR"/>
    <property type="match status" value="1"/>
</dbReference>
<dbReference type="Pfam" id="PF00196">
    <property type="entry name" value="GerE"/>
    <property type="match status" value="1"/>
</dbReference>
<name>A0ABW2K9U5_9ACTN</name>
<proteinExistence type="predicted"/>
<keyword evidence="3" id="KW-1185">Reference proteome</keyword>
<dbReference type="EMBL" id="JBHTBH010000001">
    <property type="protein sequence ID" value="MFC7326180.1"/>
    <property type="molecule type" value="Genomic_DNA"/>
</dbReference>
<dbReference type="InterPro" id="IPR036388">
    <property type="entry name" value="WH-like_DNA-bd_sf"/>
</dbReference>
<evidence type="ECO:0000259" key="1">
    <source>
        <dbReference type="SMART" id="SM00421"/>
    </source>
</evidence>
<dbReference type="InterPro" id="IPR016032">
    <property type="entry name" value="Sig_transdc_resp-reg_C-effctor"/>
</dbReference>
<protein>
    <submittedName>
        <fullName evidence="2">Response regulator transcription factor</fullName>
    </submittedName>
</protein>